<evidence type="ECO:0000256" key="13">
    <source>
        <dbReference type="ARBA" id="ARBA00023316"/>
    </source>
</evidence>
<evidence type="ECO:0000256" key="15">
    <source>
        <dbReference type="ARBA" id="ARBA00033270"/>
    </source>
</evidence>
<evidence type="ECO:0000256" key="5">
    <source>
        <dbReference type="ARBA" id="ARBA00022676"/>
    </source>
</evidence>
<proteinExistence type="inferred from homology"/>
<keyword evidence="6" id="KW-0808">Transferase</keyword>
<comment type="subcellular location">
    <subcellularLocation>
        <location evidence="1">Cell membrane</location>
        <topology evidence="1">Multi-pass membrane protein</topology>
    </subcellularLocation>
</comment>
<dbReference type="InterPro" id="IPR001182">
    <property type="entry name" value="FtsW/RodA"/>
</dbReference>
<evidence type="ECO:0000256" key="19">
    <source>
        <dbReference type="ARBA" id="ARBA00044770"/>
    </source>
</evidence>
<dbReference type="Proteomes" id="UP000824128">
    <property type="component" value="Unassembled WGS sequence"/>
</dbReference>
<dbReference type="GO" id="GO:0051301">
    <property type="term" value="P:cell division"/>
    <property type="evidence" value="ECO:0007669"/>
    <property type="project" value="UniProtKB-KW"/>
</dbReference>
<evidence type="ECO:0000256" key="22">
    <source>
        <dbReference type="SAM" id="MobiDB-lite"/>
    </source>
</evidence>
<evidence type="ECO:0000256" key="7">
    <source>
        <dbReference type="ARBA" id="ARBA00022692"/>
    </source>
</evidence>
<dbReference type="GO" id="GO:0008955">
    <property type="term" value="F:peptidoglycan glycosyltransferase activity"/>
    <property type="evidence" value="ECO:0007669"/>
    <property type="project" value="UniProtKB-EC"/>
</dbReference>
<dbReference type="GO" id="GO:0005886">
    <property type="term" value="C:plasma membrane"/>
    <property type="evidence" value="ECO:0007669"/>
    <property type="project" value="UniProtKB-SubCell"/>
</dbReference>
<feature type="transmembrane region" description="Helical" evidence="23">
    <location>
        <begin position="137"/>
        <end position="154"/>
    </location>
</feature>
<dbReference type="InterPro" id="IPR013437">
    <property type="entry name" value="FtsW"/>
</dbReference>
<evidence type="ECO:0000256" key="1">
    <source>
        <dbReference type="ARBA" id="ARBA00004651"/>
    </source>
</evidence>
<comment type="similarity">
    <text evidence="16">Belongs to the SEDS family. FtsW subfamily.</text>
</comment>
<feature type="transmembrane region" description="Helical" evidence="23">
    <location>
        <begin position="272"/>
        <end position="290"/>
    </location>
</feature>
<dbReference type="GO" id="GO:0032153">
    <property type="term" value="C:cell division site"/>
    <property type="evidence" value="ECO:0007669"/>
    <property type="project" value="TreeGrafter"/>
</dbReference>
<keyword evidence="12" id="KW-0131">Cell cycle</keyword>
<reference evidence="24" key="2">
    <citation type="journal article" date="2021" name="PeerJ">
        <title>Extensive microbial diversity within the chicken gut microbiome revealed by metagenomics and culture.</title>
        <authorList>
            <person name="Gilroy R."/>
            <person name="Ravi A."/>
            <person name="Getino M."/>
            <person name="Pursley I."/>
            <person name="Horton D.L."/>
            <person name="Alikhan N.F."/>
            <person name="Baker D."/>
            <person name="Gharbi K."/>
            <person name="Hall N."/>
            <person name="Watson M."/>
            <person name="Adriaenssens E.M."/>
            <person name="Foster-Nyarko E."/>
            <person name="Jarju S."/>
            <person name="Secka A."/>
            <person name="Antonio M."/>
            <person name="Oren A."/>
            <person name="Chaudhuri R.R."/>
            <person name="La Ragione R."/>
            <person name="Hildebrand F."/>
            <person name="Pallen M.J."/>
        </authorList>
    </citation>
    <scope>NUCLEOTIDE SEQUENCE</scope>
    <source>
        <strain evidence="24">ChiGjej2B2-16831</strain>
    </source>
</reference>
<keyword evidence="9" id="KW-0573">Peptidoglycan synthesis</keyword>
<keyword evidence="5" id="KW-0328">Glycosyltransferase</keyword>
<keyword evidence="8" id="KW-0133">Cell shape</keyword>
<gene>
    <name evidence="24" type="primary">ftsW</name>
    <name evidence="24" type="ORF">IAD24_01825</name>
</gene>
<keyword evidence="4" id="KW-0132">Cell division</keyword>
<feature type="transmembrane region" description="Helical" evidence="23">
    <location>
        <begin position="160"/>
        <end position="176"/>
    </location>
</feature>
<comment type="pathway">
    <text evidence="2">Cell wall biogenesis; peptidoglycan biosynthesis.</text>
</comment>
<evidence type="ECO:0000256" key="14">
    <source>
        <dbReference type="ARBA" id="ARBA00032370"/>
    </source>
</evidence>
<evidence type="ECO:0000256" key="10">
    <source>
        <dbReference type="ARBA" id="ARBA00022989"/>
    </source>
</evidence>
<feature type="transmembrane region" description="Helical" evidence="23">
    <location>
        <begin position="302"/>
        <end position="327"/>
    </location>
</feature>
<keyword evidence="10 23" id="KW-1133">Transmembrane helix</keyword>
<dbReference type="PANTHER" id="PTHR30474">
    <property type="entry name" value="CELL CYCLE PROTEIN"/>
    <property type="match status" value="1"/>
</dbReference>
<dbReference type="GO" id="GO:0015648">
    <property type="term" value="F:lipid-linked peptidoglycan transporter activity"/>
    <property type="evidence" value="ECO:0007669"/>
    <property type="project" value="TreeGrafter"/>
</dbReference>
<comment type="function">
    <text evidence="21">Peptidoglycan polymerase that is essential for cell division.</text>
</comment>
<evidence type="ECO:0000256" key="11">
    <source>
        <dbReference type="ARBA" id="ARBA00023136"/>
    </source>
</evidence>
<keyword evidence="11 23" id="KW-0472">Membrane</keyword>
<accession>A0A9D1N351</accession>
<evidence type="ECO:0000256" key="6">
    <source>
        <dbReference type="ARBA" id="ARBA00022679"/>
    </source>
</evidence>
<dbReference type="PANTHER" id="PTHR30474:SF2">
    <property type="entry name" value="PEPTIDOGLYCAN GLYCOSYLTRANSFERASE FTSW-RELATED"/>
    <property type="match status" value="1"/>
</dbReference>
<evidence type="ECO:0000313" key="24">
    <source>
        <dbReference type="EMBL" id="HIU93874.1"/>
    </source>
</evidence>
<reference evidence="24" key="1">
    <citation type="submission" date="2020-10" db="EMBL/GenBank/DDBJ databases">
        <authorList>
            <person name="Gilroy R."/>
        </authorList>
    </citation>
    <scope>NUCLEOTIDE SEQUENCE</scope>
    <source>
        <strain evidence="24">ChiGjej2B2-16831</strain>
    </source>
</reference>
<feature type="transmembrane region" description="Helical" evidence="23">
    <location>
        <begin position="333"/>
        <end position="355"/>
    </location>
</feature>
<sequence>MDYGILLTVTLLCAFGLVMLFSATYYSAQNRAVTNYDGYYYLRRQVVYMLIAYPVMLLLSFFDYRRLERFKVIGFLVSVGLLVAVLIFGRETNGAKRWIVIAGQSIQPSEIAKFGMMLYMCAFMARRHAVMRDFKRGMLPMLLVIGVICGLIMLQPNMSMAVIVGLMGYALLFAGGADVKQMLLLGVLLVALFFLFAVIEPYRFQRLTTFTDPWNDGKNGLGSGYQLIQSFYALGSGGLFGLGLNNSRQKLLYMTYGESDFIFAILGEELGFVGAVVVLSAYGFIIFRGLRIALRCRDRFGSLLAAGITIVFALQVFVNIGVVTGVMPTTGQALPFISSGGSSLLIFLSVMGVLLNISRSTGEQAAAVSAPRRGIPQQAGRSGRRAASAPR</sequence>
<evidence type="ECO:0000256" key="16">
    <source>
        <dbReference type="ARBA" id="ARBA00038053"/>
    </source>
</evidence>
<feature type="region of interest" description="Disordered" evidence="22">
    <location>
        <begin position="367"/>
        <end position="391"/>
    </location>
</feature>
<evidence type="ECO:0000256" key="18">
    <source>
        <dbReference type="ARBA" id="ARBA00041418"/>
    </source>
</evidence>
<evidence type="ECO:0000256" key="17">
    <source>
        <dbReference type="ARBA" id="ARBA00041185"/>
    </source>
</evidence>
<organism evidence="24 25">
    <name type="scientific">Candidatus Aphodomorpha intestinavium</name>
    <dbReference type="NCBI Taxonomy" id="2840672"/>
    <lineage>
        <taxon>Bacteria</taxon>
        <taxon>Bacillati</taxon>
        <taxon>Bacillota</taxon>
        <taxon>Clostridia</taxon>
        <taxon>Eubacteriales</taxon>
        <taxon>Candidatus Aphodomorpha</taxon>
    </lineage>
</organism>
<dbReference type="EC" id="2.4.99.28" evidence="19"/>
<dbReference type="GO" id="GO:0008360">
    <property type="term" value="P:regulation of cell shape"/>
    <property type="evidence" value="ECO:0007669"/>
    <property type="project" value="UniProtKB-KW"/>
</dbReference>
<evidence type="ECO:0000256" key="12">
    <source>
        <dbReference type="ARBA" id="ARBA00023306"/>
    </source>
</evidence>
<dbReference type="GO" id="GO:0009252">
    <property type="term" value="P:peptidoglycan biosynthetic process"/>
    <property type="evidence" value="ECO:0007669"/>
    <property type="project" value="UniProtKB-KW"/>
</dbReference>
<feature type="transmembrane region" description="Helical" evidence="23">
    <location>
        <begin position="70"/>
        <end position="89"/>
    </location>
</feature>
<evidence type="ECO:0000256" key="9">
    <source>
        <dbReference type="ARBA" id="ARBA00022984"/>
    </source>
</evidence>
<evidence type="ECO:0000256" key="8">
    <source>
        <dbReference type="ARBA" id="ARBA00022960"/>
    </source>
</evidence>
<keyword evidence="13" id="KW-0961">Cell wall biogenesis/degradation</keyword>
<dbReference type="Pfam" id="PF01098">
    <property type="entry name" value="FTSW_RODA_SPOVE"/>
    <property type="match status" value="1"/>
</dbReference>
<feature type="transmembrane region" description="Helical" evidence="23">
    <location>
        <begin position="46"/>
        <end position="64"/>
    </location>
</feature>
<evidence type="ECO:0000256" key="3">
    <source>
        <dbReference type="ARBA" id="ARBA00022475"/>
    </source>
</evidence>
<evidence type="ECO:0000256" key="20">
    <source>
        <dbReference type="ARBA" id="ARBA00049902"/>
    </source>
</evidence>
<dbReference type="AlphaFoldDB" id="A0A9D1N351"/>
<keyword evidence="7 23" id="KW-0812">Transmembrane</keyword>
<dbReference type="EMBL" id="DVNZ01000060">
    <property type="protein sequence ID" value="HIU93874.1"/>
    <property type="molecule type" value="Genomic_DNA"/>
</dbReference>
<dbReference type="NCBIfam" id="TIGR02614">
    <property type="entry name" value="ftsW"/>
    <property type="match status" value="1"/>
</dbReference>
<comment type="caution">
    <text evidence="24">The sequence shown here is derived from an EMBL/GenBank/DDBJ whole genome shotgun (WGS) entry which is preliminary data.</text>
</comment>
<feature type="compositionally biased region" description="Low complexity" evidence="22">
    <location>
        <begin position="376"/>
        <end position="391"/>
    </location>
</feature>
<evidence type="ECO:0000256" key="4">
    <source>
        <dbReference type="ARBA" id="ARBA00022618"/>
    </source>
</evidence>
<keyword evidence="3" id="KW-1003">Cell membrane</keyword>
<evidence type="ECO:0000313" key="25">
    <source>
        <dbReference type="Proteomes" id="UP000824128"/>
    </source>
</evidence>
<dbReference type="GO" id="GO:0071555">
    <property type="term" value="P:cell wall organization"/>
    <property type="evidence" value="ECO:0007669"/>
    <property type="project" value="UniProtKB-KW"/>
</dbReference>
<name>A0A9D1N351_9FIRM</name>
<feature type="transmembrane region" description="Helical" evidence="23">
    <location>
        <begin position="6"/>
        <end position="26"/>
    </location>
</feature>
<evidence type="ECO:0000256" key="23">
    <source>
        <dbReference type="SAM" id="Phobius"/>
    </source>
</evidence>
<comment type="catalytic activity">
    <reaction evidence="20">
        <text>[GlcNAc-(1-&gt;4)-Mur2Ac(oyl-L-Ala-gamma-D-Glu-L-Lys-D-Ala-D-Ala)](n)-di-trans,octa-cis-undecaprenyl diphosphate + beta-D-GlcNAc-(1-&gt;4)-Mur2Ac(oyl-L-Ala-gamma-D-Glu-L-Lys-D-Ala-D-Ala)-di-trans,octa-cis-undecaprenyl diphosphate = [GlcNAc-(1-&gt;4)-Mur2Ac(oyl-L-Ala-gamma-D-Glu-L-Lys-D-Ala-D-Ala)](n+1)-di-trans,octa-cis-undecaprenyl diphosphate + di-trans,octa-cis-undecaprenyl diphosphate + H(+)</text>
        <dbReference type="Rhea" id="RHEA:23708"/>
        <dbReference type="Rhea" id="RHEA-COMP:9602"/>
        <dbReference type="Rhea" id="RHEA-COMP:9603"/>
        <dbReference type="ChEBI" id="CHEBI:15378"/>
        <dbReference type="ChEBI" id="CHEBI:58405"/>
        <dbReference type="ChEBI" id="CHEBI:60033"/>
        <dbReference type="ChEBI" id="CHEBI:78435"/>
        <dbReference type="EC" id="2.4.99.28"/>
    </reaction>
</comment>
<protein>
    <recommendedName>
        <fullName evidence="17">Probable peptidoglycan glycosyltransferase FtsW</fullName>
        <ecNumber evidence="19">2.4.99.28</ecNumber>
    </recommendedName>
    <alternativeName>
        <fullName evidence="18">Cell division protein FtsW</fullName>
    </alternativeName>
    <alternativeName>
        <fullName evidence="15">Cell wall polymerase</fullName>
    </alternativeName>
    <alternativeName>
        <fullName evidence="14">Peptidoglycan polymerase</fullName>
    </alternativeName>
</protein>
<evidence type="ECO:0000256" key="2">
    <source>
        <dbReference type="ARBA" id="ARBA00004752"/>
    </source>
</evidence>
<evidence type="ECO:0000256" key="21">
    <source>
        <dbReference type="ARBA" id="ARBA00049966"/>
    </source>
</evidence>
<feature type="transmembrane region" description="Helical" evidence="23">
    <location>
        <begin position="183"/>
        <end position="204"/>
    </location>
</feature>